<keyword evidence="1" id="KW-0732">Signal</keyword>
<proteinExistence type="predicted"/>
<accession>A0A8B6BQE1</accession>
<evidence type="ECO:0000313" key="2">
    <source>
        <dbReference type="EMBL" id="VDH93619.1"/>
    </source>
</evidence>
<dbReference type="Proteomes" id="UP000596742">
    <property type="component" value="Unassembled WGS sequence"/>
</dbReference>
<dbReference type="AlphaFoldDB" id="A0A8B6BQE1"/>
<evidence type="ECO:0000256" key="1">
    <source>
        <dbReference type="SAM" id="SignalP"/>
    </source>
</evidence>
<reference evidence="2" key="1">
    <citation type="submission" date="2018-11" db="EMBL/GenBank/DDBJ databases">
        <authorList>
            <person name="Alioto T."/>
            <person name="Alioto T."/>
        </authorList>
    </citation>
    <scope>NUCLEOTIDE SEQUENCE</scope>
</reference>
<organism evidence="2 3">
    <name type="scientific">Mytilus galloprovincialis</name>
    <name type="common">Mediterranean mussel</name>
    <dbReference type="NCBI Taxonomy" id="29158"/>
    <lineage>
        <taxon>Eukaryota</taxon>
        <taxon>Metazoa</taxon>
        <taxon>Spiralia</taxon>
        <taxon>Lophotrochozoa</taxon>
        <taxon>Mollusca</taxon>
        <taxon>Bivalvia</taxon>
        <taxon>Autobranchia</taxon>
        <taxon>Pteriomorphia</taxon>
        <taxon>Mytilida</taxon>
        <taxon>Mytiloidea</taxon>
        <taxon>Mytilidae</taxon>
        <taxon>Mytilinae</taxon>
        <taxon>Mytilus</taxon>
    </lineage>
</organism>
<dbReference type="OrthoDB" id="6141292at2759"/>
<comment type="caution">
    <text evidence="2">The sequence shown here is derived from an EMBL/GenBank/DDBJ whole genome shotgun (WGS) entry which is preliminary data.</text>
</comment>
<dbReference type="EMBL" id="UYJE01000477">
    <property type="protein sequence ID" value="VDH93619.1"/>
    <property type="molecule type" value="Genomic_DNA"/>
</dbReference>
<name>A0A8B6BQE1_MYTGA</name>
<feature type="non-terminal residue" evidence="2">
    <location>
        <position position="223"/>
    </location>
</feature>
<keyword evidence="3" id="KW-1185">Reference proteome</keyword>
<protein>
    <submittedName>
        <fullName evidence="2">Uncharacterized protein</fullName>
    </submittedName>
</protein>
<feature type="chain" id="PRO_5032600226" evidence="1">
    <location>
        <begin position="25"/>
        <end position="223"/>
    </location>
</feature>
<sequence length="223" mass="23411">MGKTALLVLVVTITMITMINHCKGKPNFACTERGGYCSDSDTCPSLGGNVEKLSVRCKCGKACCKCTDTCPVGSTCMSEGETCDGTKDTNDCCGNRFCCTPTPITTPKPCKRNFACTKRGGYCSNSDTCPSSGGEVKKLSVRCKCGKACCKCTDTCPDGSTCMGEGETCDGTKDTNGCCGNKFCCTPTPITTPVPCEIDCIVGCQDECHPDLMREGECCGLTC</sequence>
<gene>
    <name evidence="2" type="ORF">MGAL_10B000137</name>
</gene>
<evidence type="ECO:0000313" key="3">
    <source>
        <dbReference type="Proteomes" id="UP000596742"/>
    </source>
</evidence>
<feature type="signal peptide" evidence="1">
    <location>
        <begin position="1"/>
        <end position="24"/>
    </location>
</feature>